<dbReference type="EC" id="6.3.5.4" evidence="2"/>
<keyword evidence="6" id="KW-0436">Ligase</keyword>
<evidence type="ECO:0000259" key="4">
    <source>
        <dbReference type="Pfam" id="PF00733"/>
    </source>
</evidence>
<dbReference type="SUPFAM" id="SSF56235">
    <property type="entry name" value="N-terminal nucleophile aminohydrolases (Ntn hydrolases)"/>
    <property type="match status" value="1"/>
</dbReference>
<evidence type="ECO:0000259" key="5">
    <source>
        <dbReference type="Pfam" id="PF13537"/>
    </source>
</evidence>
<dbReference type="PANTHER" id="PTHR43284">
    <property type="entry name" value="ASPARAGINE SYNTHETASE (GLUTAMINE-HYDROLYZING)"/>
    <property type="match status" value="1"/>
</dbReference>
<dbReference type="KEGG" id="aep:AMC99_00167"/>
<dbReference type="InterPro" id="IPR014729">
    <property type="entry name" value="Rossmann-like_a/b/a_fold"/>
</dbReference>
<feature type="domain" description="Glutamine amidotransferase type-2" evidence="5">
    <location>
        <begin position="76"/>
        <end position="170"/>
    </location>
</feature>
<dbReference type="GO" id="GO:0004066">
    <property type="term" value="F:asparagine synthase (glutamine-hydrolyzing) activity"/>
    <property type="evidence" value="ECO:0007669"/>
    <property type="project" value="UniProtKB-EC"/>
</dbReference>
<dbReference type="GO" id="GO:0006529">
    <property type="term" value="P:asparagine biosynthetic process"/>
    <property type="evidence" value="ECO:0007669"/>
    <property type="project" value="InterPro"/>
</dbReference>
<sequence>MTRNLLICAAFDLSGGSPGEAWFDSCWPRMRDTLLLGSAGDIHEGRVLKAAIALREDKLPSREPPKVSRHLFEPGAGNYHTFVLGRIFDSDDLARKLGCAKSSSEAGIYASAFERWGEDCDWHLTGEYAAIQWWPEERRLRLARSPLRAPPLHVWREGSKLIVGSVPRTIFAAGIDPVIDQERMAEFALFFRDHPEESLFRGLSRVACGTNRSISPDSDQANRFWDIRSIPRWTPRSDEEALEAVMVAFQRAARANLADVSDPAISLSGGLDSQISASFLLESMKPDQRLRSYTSVPVAEWLPPEDHSLVYDESDRVRELAAIYPALEPTFVSAGDRTFGEGLDALLLLGSWPTYNEMNMHWVHEIYRQAGRDGARVIFNADLGDAGISFDGCAALAEWAVRGDWGRFLREIGSLQDGRSFLRKAGSLGLRPHVPAKLQDQADRFRGHYTSPFESWCPLDPRHPEVQKALERAAATGRSASIHPPSSVALAREQMIAPTVSEGAEFNQAMRLLHGVETRDLTAFRPLFELVVSLPPHYFLHDGETRWLARRIAEGRVPSSVSTSQSTGIQSADFPDRIARDAAQVRDFVVQDVPRGSAAELIDRARITAYLDRHVAGSGVGSHRWQKLVCALPRGAALARFAQHVEGFNVG</sequence>
<dbReference type="SUPFAM" id="SSF52402">
    <property type="entry name" value="Adenine nucleotide alpha hydrolases-like"/>
    <property type="match status" value="1"/>
</dbReference>
<dbReference type="InterPro" id="IPR051786">
    <property type="entry name" value="ASN_synthetase/amidase"/>
</dbReference>
<evidence type="ECO:0000313" key="7">
    <source>
        <dbReference type="Proteomes" id="UP000057938"/>
    </source>
</evidence>
<dbReference type="Pfam" id="PF00733">
    <property type="entry name" value="Asn_synthase"/>
    <property type="match status" value="1"/>
</dbReference>
<evidence type="ECO:0000256" key="2">
    <source>
        <dbReference type="ARBA" id="ARBA00012737"/>
    </source>
</evidence>
<dbReference type="Gene3D" id="3.40.50.620">
    <property type="entry name" value="HUPs"/>
    <property type="match status" value="2"/>
</dbReference>
<reference evidence="6 7" key="1">
    <citation type="submission" date="2015-09" db="EMBL/GenBank/DDBJ databases">
        <title>Complete genome sequence of a benzo[a]pyrene-degrading bacterium Altererythrobacter epoxidivorans CGMCC 1.7731T.</title>
        <authorList>
            <person name="Li Z."/>
            <person name="Cheng H."/>
            <person name="Huo Y."/>
            <person name="Xu X."/>
        </authorList>
    </citation>
    <scope>NUCLEOTIDE SEQUENCE [LARGE SCALE GENOMIC DNA]</scope>
    <source>
        <strain evidence="6 7">CGMCC 1.7731</strain>
    </source>
</reference>
<protein>
    <recommendedName>
        <fullName evidence="2">asparagine synthase (glutamine-hydrolyzing)</fullName>
        <ecNumber evidence="2">6.3.5.4</ecNumber>
    </recommendedName>
</protein>
<comment type="pathway">
    <text evidence="1">Amino-acid biosynthesis; L-asparagine biosynthesis; L-asparagine from L-aspartate (L-Gln route): step 1/1.</text>
</comment>
<dbReference type="AlphaFoldDB" id="A0A0M4MRA6"/>
<keyword evidence="7" id="KW-1185">Reference proteome</keyword>
<comment type="catalytic activity">
    <reaction evidence="3">
        <text>L-aspartate + L-glutamine + ATP + H2O = L-asparagine + L-glutamate + AMP + diphosphate + H(+)</text>
        <dbReference type="Rhea" id="RHEA:12228"/>
        <dbReference type="ChEBI" id="CHEBI:15377"/>
        <dbReference type="ChEBI" id="CHEBI:15378"/>
        <dbReference type="ChEBI" id="CHEBI:29985"/>
        <dbReference type="ChEBI" id="CHEBI:29991"/>
        <dbReference type="ChEBI" id="CHEBI:30616"/>
        <dbReference type="ChEBI" id="CHEBI:33019"/>
        <dbReference type="ChEBI" id="CHEBI:58048"/>
        <dbReference type="ChEBI" id="CHEBI:58359"/>
        <dbReference type="ChEBI" id="CHEBI:456215"/>
        <dbReference type="EC" id="6.3.5.4"/>
    </reaction>
</comment>
<dbReference type="RefSeq" id="WP_061921547.1">
    <property type="nucleotide sequence ID" value="NZ_CP012669.1"/>
</dbReference>
<dbReference type="STRING" id="361183.AMC99_00167"/>
<dbReference type="InterPro" id="IPR029055">
    <property type="entry name" value="Ntn_hydrolases_N"/>
</dbReference>
<dbReference type="PANTHER" id="PTHR43284:SF1">
    <property type="entry name" value="ASPARAGINE SYNTHETASE"/>
    <property type="match status" value="1"/>
</dbReference>
<dbReference type="Pfam" id="PF13537">
    <property type="entry name" value="GATase_7"/>
    <property type="match status" value="1"/>
</dbReference>
<evidence type="ECO:0000256" key="3">
    <source>
        <dbReference type="ARBA" id="ARBA00048741"/>
    </source>
</evidence>
<accession>A0A0M4MRA6</accession>
<feature type="domain" description="Asparagine synthetase" evidence="4">
    <location>
        <begin position="248"/>
        <end position="626"/>
    </location>
</feature>
<proteinExistence type="predicted"/>
<dbReference type="PATRIC" id="fig|361183.4.peg.171"/>
<dbReference type="EMBL" id="CP012669">
    <property type="protein sequence ID" value="ALE15483.1"/>
    <property type="molecule type" value="Genomic_DNA"/>
</dbReference>
<dbReference type="Proteomes" id="UP000057938">
    <property type="component" value="Chromosome"/>
</dbReference>
<dbReference type="InterPro" id="IPR017932">
    <property type="entry name" value="GATase_2_dom"/>
</dbReference>
<organism evidence="6 7">
    <name type="scientific">Altererythrobacter epoxidivorans</name>
    <dbReference type="NCBI Taxonomy" id="361183"/>
    <lineage>
        <taxon>Bacteria</taxon>
        <taxon>Pseudomonadati</taxon>
        <taxon>Pseudomonadota</taxon>
        <taxon>Alphaproteobacteria</taxon>
        <taxon>Sphingomonadales</taxon>
        <taxon>Erythrobacteraceae</taxon>
        <taxon>Altererythrobacter</taxon>
    </lineage>
</organism>
<name>A0A0M4MRA6_9SPHN</name>
<dbReference type="OrthoDB" id="9763290at2"/>
<dbReference type="Gene3D" id="3.60.20.10">
    <property type="entry name" value="Glutamine Phosphoribosylpyrophosphate, subunit 1, domain 1"/>
    <property type="match status" value="1"/>
</dbReference>
<gene>
    <name evidence="6" type="ORF">AMC99_00167</name>
</gene>
<evidence type="ECO:0000256" key="1">
    <source>
        <dbReference type="ARBA" id="ARBA00005187"/>
    </source>
</evidence>
<dbReference type="InterPro" id="IPR001962">
    <property type="entry name" value="Asn_synthase"/>
</dbReference>
<evidence type="ECO:0000313" key="6">
    <source>
        <dbReference type="EMBL" id="ALE15483.1"/>
    </source>
</evidence>